<gene>
    <name evidence="6" type="ORF">METZ01_LOCUS83159</name>
</gene>
<dbReference type="SUPFAM" id="SSF55545">
    <property type="entry name" value="beta-N-acetylhexosaminidase-like domain"/>
    <property type="match status" value="1"/>
</dbReference>
<dbReference type="InterPro" id="IPR029018">
    <property type="entry name" value="Hex-like_dom2"/>
</dbReference>
<feature type="domain" description="Beta-hexosaminidase bacterial type N-terminal" evidence="5">
    <location>
        <begin position="30"/>
        <end position="185"/>
    </location>
</feature>
<dbReference type="Gene3D" id="3.30.379.10">
    <property type="entry name" value="Chitobiase/beta-hexosaminidase domain 2-like"/>
    <property type="match status" value="1"/>
</dbReference>
<reference evidence="6" key="1">
    <citation type="submission" date="2018-05" db="EMBL/GenBank/DDBJ databases">
        <authorList>
            <person name="Lanie J.A."/>
            <person name="Ng W.-L."/>
            <person name="Kazmierczak K.M."/>
            <person name="Andrzejewski T.M."/>
            <person name="Davidsen T.M."/>
            <person name="Wayne K.J."/>
            <person name="Tettelin H."/>
            <person name="Glass J.I."/>
            <person name="Rusch D."/>
            <person name="Podicherti R."/>
            <person name="Tsui H.-C.T."/>
            <person name="Winkler M.E."/>
        </authorList>
    </citation>
    <scope>NUCLEOTIDE SEQUENCE</scope>
</reference>
<keyword evidence="2" id="KW-0378">Hydrolase</keyword>
<dbReference type="GO" id="GO:0006689">
    <property type="term" value="P:ganglioside catabolic process"/>
    <property type="evidence" value="ECO:0007669"/>
    <property type="project" value="TreeGrafter"/>
</dbReference>
<organism evidence="6">
    <name type="scientific">marine metagenome</name>
    <dbReference type="NCBI Taxonomy" id="408172"/>
    <lineage>
        <taxon>unclassified sequences</taxon>
        <taxon>metagenomes</taxon>
        <taxon>ecological metagenomes</taxon>
    </lineage>
</organism>
<dbReference type="EMBL" id="UINC01006903">
    <property type="protein sequence ID" value="SVA30305.1"/>
    <property type="molecule type" value="Genomic_DNA"/>
</dbReference>
<dbReference type="PANTHER" id="PTHR22600">
    <property type="entry name" value="BETA-HEXOSAMINIDASE"/>
    <property type="match status" value="1"/>
</dbReference>
<dbReference type="InterPro" id="IPR015883">
    <property type="entry name" value="Glyco_hydro_20_cat"/>
</dbReference>
<evidence type="ECO:0000256" key="3">
    <source>
        <dbReference type="ARBA" id="ARBA00023295"/>
    </source>
</evidence>
<evidence type="ECO:0000259" key="5">
    <source>
        <dbReference type="Pfam" id="PF02838"/>
    </source>
</evidence>
<dbReference type="GO" id="GO:0030203">
    <property type="term" value="P:glycosaminoglycan metabolic process"/>
    <property type="evidence" value="ECO:0007669"/>
    <property type="project" value="TreeGrafter"/>
</dbReference>
<dbReference type="PANTHER" id="PTHR22600:SF21">
    <property type="entry name" value="BETA-HEXOSAMINIDASE A"/>
    <property type="match status" value="1"/>
</dbReference>
<dbReference type="AlphaFoldDB" id="A0A381UQ68"/>
<dbReference type="InterPro" id="IPR025705">
    <property type="entry name" value="Beta_hexosaminidase_sua/sub"/>
</dbReference>
<evidence type="ECO:0000259" key="4">
    <source>
        <dbReference type="Pfam" id="PF00728"/>
    </source>
</evidence>
<feature type="domain" description="Glycoside hydrolase family 20 catalytic" evidence="4">
    <location>
        <begin position="189"/>
        <end position="500"/>
    </location>
</feature>
<evidence type="ECO:0000313" key="6">
    <source>
        <dbReference type="EMBL" id="SVA30305.1"/>
    </source>
</evidence>
<dbReference type="Gene3D" id="3.20.20.80">
    <property type="entry name" value="Glycosidases"/>
    <property type="match status" value="1"/>
</dbReference>
<dbReference type="Pfam" id="PF02838">
    <property type="entry name" value="Glyco_hydro_20b"/>
    <property type="match status" value="1"/>
</dbReference>
<protein>
    <submittedName>
        <fullName evidence="6">Uncharacterized protein</fullName>
    </submittedName>
</protein>
<dbReference type="GO" id="GO:0004563">
    <property type="term" value="F:beta-N-acetylhexosaminidase activity"/>
    <property type="evidence" value="ECO:0007669"/>
    <property type="project" value="InterPro"/>
</dbReference>
<feature type="non-terminal residue" evidence="6">
    <location>
        <position position="516"/>
    </location>
</feature>
<dbReference type="Pfam" id="PF00728">
    <property type="entry name" value="Glyco_hydro_20"/>
    <property type="match status" value="1"/>
</dbReference>
<accession>A0A381UQ68</accession>
<dbReference type="SUPFAM" id="SSF51445">
    <property type="entry name" value="(Trans)glycosidases"/>
    <property type="match status" value="1"/>
</dbReference>
<dbReference type="CDD" id="cd06570">
    <property type="entry name" value="GH20_chitobiase-like_1"/>
    <property type="match status" value="1"/>
</dbReference>
<evidence type="ECO:0000256" key="1">
    <source>
        <dbReference type="ARBA" id="ARBA00006285"/>
    </source>
</evidence>
<comment type="similarity">
    <text evidence="1">Belongs to the glycosyl hydrolase 20 family.</text>
</comment>
<proteinExistence type="inferred from homology"/>
<evidence type="ECO:0000256" key="2">
    <source>
        <dbReference type="ARBA" id="ARBA00022801"/>
    </source>
</evidence>
<dbReference type="InterPro" id="IPR015882">
    <property type="entry name" value="HEX_bac_N"/>
</dbReference>
<sequence>VLAGPCGVVLTLVFASASIQGPDLTSIRRNLMPVPESVRFRGTPLPIDRTFTVALRGPSGPASPRVHRAALRLLERLGRQTGIPVPIETSRDPDLATLLIEYFESVPGVQRAIEDESYTLEVDAAGAALRAPTSYGVLRGIETFLQLVEVAVPATAVTAVDRRSTIPDLEPEPEDFIVPGVEIRDVPRFPWRGLLIDPGRHFLSIDVMKRNLDAMAAVKLNVLHWHLSEDQGFRVESRIFPKLHELGSGGFYYTQDEIQDFVAYGRDRGIRVMPEFDMPGHATSWFVGYPELASAPGPYEIIKTWGIQDPSMDPTRDETYEFLEAFIAEMVTLFPDNYFHIGGDEVNGNQWNGNPDIQAFISEQGLEDNHGLQSFFNRRLQKILTKHGKKMVGWDEIMHPDLSPNIVVQSWRGPEMLAQGARLGFQGILSNGYYIDLMYPAEQHYAVDPLGDQTSMLTAEQRARILGGEATMWGEYVVDETIDSRIWPRTAAIAERFWSPAYVSEVDDMYRRLKTT</sequence>
<name>A0A381UQ68_9ZZZZ</name>
<dbReference type="GO" id="GO:0005764">
    <property type="term" value="C:lysosome"/>
    <property type="evidence" value="ECO:0007669"/>
    <property type="project" value="TreeGrafter"/>
</dbReference>
<feature type="non-terminal residue" evidence="6">
    <location>
        <position position="1"/>
    </location>
</feature>
<dbReference type="PRINTS" id="PR00738">
    <property type="entry name" value="GLHYDRLASE20"/>
</dbReference>
<dbReference type="GO" id="GO:0005975">
    <property type="term" value="P:carbohydrate metabolic process"/>
    <property type="evidence" value="ECO:0007669"/>
    <property type="project" value="InterPro"/>
</dbReference>
<dbReference type="InterPro" id="IPR017853">
    <property type="entry name" value="GH"/>
</dbReference>
<keyword evidence="3" id="KW-0326">Glycosidase</keyword>
<dbReference type="GO" id="GO:0016020">
    <property type="term" value="C:membrane"/>
    <property type="evidence" value="ECO:0007669"/>
    <property type="project" value="TreeGrafter"/>
</dbReference>